<dbReference type="Pfam" id="PF00830">
    <property type="entry name" value="Ribosomal_L28"/>
    <property type="match status" value="1"/>
</dbReference>
<evidence type="ECO:0000313" key="6">
    <source>
        <dbReference type="Proteomes" id="UP001375370"/>
    </source>
</evidence>
<dbReference type="InterPro" id="IPR037147">
    <property type="entry name" value="Ribosomal_bL28_sf"/>
</dbReference>
<keyword evidence="6" id="KW-1185">Reference proteome</keyword>
<dbReference type="GO" id="GO:0005840">
    <property type="term" value="C:ribosome"/>
    <property type="evidence" value="ECO:0007669"/>
    <property type="project" value="UniProtKB-KW"/>
</dbReference>
<proteinExistence type="inferred from homology"/>
<keyword evidence="2 5" id="KW-0689">Ribosomal protein</keyword>
<evidence type="ECO:0000256" key="2">
    <source>
        <dbReference type="ARBA" id="ARBA00022980"/>
    </source>
</evidence>
<dbReference type="Gene3D" id="2.30.170.40">
    <property type="entry name" value="Ribosomal protein L28/L24"/>
    <property type="match status" value="1"/>
</dbReference>
<dbReference type="Proteomes" id="UP001375370">
    <property type="component" value="Chromosome"/>
</dbReference>
<dbReference type="NCBIfam" id="TIGR00009">
    <property type="entry name" value="L28"/>
    <property type="match status" value="1"/>
</dbReference>
<dbReference type="InterPro" id="IPR026569">
    <property type="entry name" value="Ribosomal_bL28"/>
</dbReference>
<sequence>MKCDYCGKTAQYGHNVSHSKRRTNKRSEPNCHPARVLVDGKAMKLSLCTRCLRTISKATAA</sequence>
<evidence type="ECO:0000256" key="1">
    <source>
        <dbReference type="ARBA" id="ARBA00008760"/>
    </source>
</evidence>
<dbReference type="EMBL" id="CP146612">
    <property type="protein sequence ID" value="WWX25486.1"/>
    <property type="molecule type" value="Genomic_DNA"/>
</dbReference>
<dbReference type="SUPFAM" id="SSF143800">
    <property type="entry name" value="L28p-like"/>
    <property type="match status" value="1"/>
</dbReference>
<organism evidence="5 6">
    <name type="scientific">Candidatus Dehalogenimonas loeffleri</name>
    <dbReference type="NCBI Taxonomy" id="3127115"/>
    <lineage>
        <taxon>Bacteria</taxon>
        <taxon>Bacillati</taxon>
        <taxon>Chloroflexota</taxon>
        <taxon>Dehalococcoidia</taxon>
        <taxon>Dehalococcoidales</taxon>
        <taxon>Dehalococcoidaceae</taxon>
        <taxon>Dehalogenimonas</taxon>
    </lineage>
</organism>
<dbReference type="InterPro" id="IPR050096">
    <property type="entry name" value="Bacterial_rp_bL28"/>
</dbReference>
<accession>A0ABZ2J8M9</accession>
<dbReference type="RefSeq" id="WP_338737684.1">
    <property type="nucleotide sequence ID" value="NZ_CP146612.1"/>
</dbReference>
<dbReference type="PANTHER" id="PTHR39080">
    <property type="entry name" value="50S RIBOSOMAL PROTEIN L28"/>
    <property type="match status" value="1"/>
</dbReference>
<evidence type="ECO:0000256" key="3">
    <source>
        <dbReference type="ARBA" id="ARBA00023274"/>
    </source>
</evidence>
<evidence type="ECO:0000313" key="5">
    <source>
        <dbReference type="EMBL" id="WWX25486.1"/>
    </source>
</evidence>
<evidence type="ECO:0000256" key="4">
    <source>
        <dbReference type="ARBA" id="ARBA00035174"/>
    </source>
</evidence>
<dbReference type="InterPro" id="IPR034704">
    <property type="entry name" value="Ribosomal_bL28/bL31-like_sf"/>
</dbReference>
<dbReference type="PANTHER" id="PTHR39080:SF1">
    <property type="entry name" value="LARGE RIBOSOMAL SUBUNIT PROTEIN BL28A"/>
    <property type="match status" value="1"/>
</dbReference>
<reference evidence="5 6" key="1">
    <citation type="submission" date="2024-03" db="EMBL/GenBank/DDBJ databases">
        <title>A Dehalogenimonas Isolated from Estuarine Sediments Dihaloeliminates Chlorinated Alkanes.</title>
        <authorList>
            <person name="Yang Y."/>
            <person name="Wang H."/>
        </authorList>
    </citation>
    <scope>NUCLEOTIDE SEQUENCE [LARGE SCALE GENOMIC DNA]</scope>
    <source>
        <strain evidence="5 6">W</strain>
    </source>
</reference>
<protein>
    <recommendedName>
        <fullName evidence="4">Large ribosomal subunit protein bL28</fullName>
    </recommendedName>
</protein>
<name>A0ABZ2J8M9_9CHLR</name>
<gene>
    <name evidence="5" type="primary">rpmB</name>
    <name evidence="5" type="ORF">V8247_00515</name>
</gene>
<dbReference type="InterPro" id="IPR001383">
    <property type="entry name" value="Ribosomal_bL28_bact-type"/>
</dbReference>
<keyword evidence="3" id="KW-0687">Ribonucleoprotein</keyword>
<comment type="similarity">
    <text evidence="1">Belongs to the bacterial ribosomal protein bL28 family.</text>
</comment>